<dbReference type="InterPro" id="IPR003807">
    <property type="entry name" value="DUF202"/>
</dbReference>
<feature type="transmembrane region" description="Helical" evidence="6">
    <location>
        <begin position="130"/>
        <end position="151"/>
    </location>
</feature>
<dbReference type="InterPro" id="IPR052053">
    <property type="entry name" value="IM_YidH-like"/>
</dbReference>
<keyword evidence="4 6" id="KW-1133">Transmembrane helix</keyword>
<dbReference type="PANTHER" id="PTHR34187">
    <property type="entry name" value="FGR18P"/>
    <property type="match status" value="1"/>
</dbReference>
<dbReference type="PANTHER" id="PTHR34187:SF2">
    <property type="entry name" value="DUF202 DOMAIN-CONTAINING PROTEIN"/>
    <property type="match status" value="1"/>
</dbReference>
<comment type="subcellular location">
    <subcellularLocation>
        <location evidence="1">Cell membrane</location>
        <topology evidence="1">Multi-pass membrane protein</topology>
    </subcellularLocation>
</comment>
<dbReference type="Proteomes" id="UP001448207">
    <property type="component" value="Unassembled WGS sequence"/>
</dbReference>
<evidence type="ECO:0000256" key="3">
    <source>
        <dbReference type="ARBA" id="ARBA00022692"/>
    </source>
</evidence>
<evidence type="ECO:0000256" key="5">
    <source>
        <dbReference type="ARBA" id="ARBA00023136"/>
    </source>
</evidence>
<evidence type="ECO:0000256" key="4">
    <source>
        <dbReference type="ARBA" id="ARBA00022989"/>
    </source>
</evidence>
<protein>
    <recommendedName>
        <fullName evidence="7">DUF202 domain-containing protein</fullName>
    </recommendedName>
</protein>
<organism evidence="8 9">
    <name type="scientific">Phycomyces blakesleeanus</name>
    <dbReference type="NCBI Taxonomy" id="4837"/>
    <lineage>
        <taxon>Eukaryota</taxon>
        <taxon>Fungi</taxon>
        <taxon>Fungi incertae sedis</taxon>
        <taxon>Mucoromycota</taxon>
        <taxon>Mucoromycotina</taxon>
        <taxon>Mucoromycetes</taxon>
        <taxon>Mucorales</taxon>
        <taxon>Phycomycetaceae</taxon>
        <taxon>Phycomyces</taxon>
    </lineage>
</organism>
<evidence type="ECO:0000313" key="9">
    <source>
        <dbReference type="Proteomes" id="UP001448207"/>
    </source>
</evidence>
<evidence type="ECO:0000313" key="8">
    <source>
        <dbReference type="EMBL" id="KAL0097503.1"/>
    </source>
</evidence>
<gene>
    <name evidence="8" type="ORF">J3Q64DRAFT_1713628</name>
</gene>
<dbReference type="Pfam" id="PF02656">
    <property type="entry name" value="DUF202"/>
    <property type="match status" value="1"/>
</dbReference>
<evidence type="ECO:0000256" key="6">
    <source>
        <dbReference type="SAM" id="Phobius"/>
    </source>
</evidence>
<comment type="caution">
    <text evidence="8">The sequence shown here is derived from an EMBL/GenBank/DDBJ whole genome shotgun (WGS) entry which is preliminary data.</text>
</comment>
<accession>A0ABR3BFC7</accession>
<keyword evidence="3 6" id="KW-0812">Transmembrane</keyword>
<keyword evidence="9" id="KW-1185">Reference proteome</keyword>
<evidence type="ECO:0000259" key="7">
    <source>
        <dbReference type="Pfam" id="PF02656"/>
    </source>
</evidence>
<proteinExistence type="predicted"/>
<reference evidence="8 9" key="1">
    <citation type="submission" date="2024-04" db="EMBL/GenBank/DDBJ databases">
        <title>Symmetric and asymmetric DNA N6-adenine methylation regulates different biological responses in Mucorales.</title>
        <authorList>
            <consortium name="Lawrence Berkeley National Laboratory"/>
            <person name="Lax C."/>
            <person name="Mondo S.J."/>
            <person name="Osorio-Concepcion M."/>
            <person name="Muszewska A."/>
            <person name="Corrochano-Luque M."/>
            <person name="Gutierrez G."/>
            <person name="Riley R."/>
            <person name="Lipzen A."/>
            <person name="Guo J."/>
            <person name="Hundley H."/>
            <person name="Amirebrahimi M."/>
            <person name="Ng V."/>
            <person name="Lorenzo-Gutierrez D."/>
            <person name="Binder U."/>
            <person name="Yang J."/>
            <person name="Song Y."/>
            <person name="Canovas D."/>
            <person name="Navarro E."/>
            <person name="Freitag M."/>
            <person name="Gabaldon T."/>
            <person name="Grigoriev I.V."/>
            <person name="Corrochano L.M."/>
            <person name="Nicolas F.E."/>
            <person name="Garre V."/>
        </authorList>
    </citation>
    <scope>NUCLEOTIDE SEQUENCE [LARGE SCALE GENOMIC DNA]</scope>
    <source>
        <strain evidence="8 9">L51</strain>
    </source>
</reference>
<dbReference type="EMBL" id="JBCLYO010000001">
    <property type="protein sequence ID" value="KAL0097503.1"/>
    <property type="molecule type" value="Genomic_DNA"/>
</dbReference>
<feature type="transmembrane region" description="Helical" evidence="6">
    <location>
        <begin position="90"/>
        <end position="110"/>
    </location>
</feature>
<keyword evidence="5 6" id="KW-0472">Membrane</keyword>
<evidence type="ECO:0000256" key="2">
    <source>
        <dbReference type="ARBA" id="ARBA00022475"/>
    </source>
</evidence>
<sequence>MESNVKKPFTVCNDEKCSTKYNYLDPSIHTFIDGPDPRDHFANERNLLTWMRTGMTMSLLGFISLLDVSSKSFAPSYSFPWTNQENSPQASIVAYIFVALGMLSICVAFVTYFQNQYRIVNRLLHVGHGWAGYMMILMIMLFACCVMSLALSQE</sequence>
<feature type="domain" description="DUF202" evidence="7">
    <location>
        <begin position="38"/>
        <end position="116"/>
    </location>
</feature>
<evidence type="ECO:0000256" key="1">
    <source>
        <dbReference type="ARBA" id="ARBA00004651"/>
    </source>
</evidence>
<keyword evidence="2" id="KW-1003">Cell membrane</keyword>
<name>A0ABR3BFC7_PHYBL</name>